<keyword evidence="5 6" id="KW-0472">Membrane</keyword>
<evidence type="ECO:0000256" key="4">
    <source>
        <dbReference type="ARBA" id="ARBA00022989"/>
    </source>
</evidence>
<evidence type="ECO:0000313" key="8">
    <source>
        <dbReference type="Proteomes" id="UP000238589"/>
    </source>
</evidence>
<dbReference type="PANTHER" id="PTHR33931">
    <property type="entry name" value="HOLIN-LIKE PROTEIN CIDA-RELATED"/>
    <property type="match status" value="1"/>
</dbReference>
<keyword evidence="7" id="KW-0378">Hydrolase</keyword>
<feature type="transmembrane region" description="Helical" evidence="6">
    <location>
        <begin position="84"/>
        <end position="109"/>
    </location>
</feature>
<reference evidence="7 8" key="1">
    <citation type="submission" date="2018-03" db="EMBL/GenBank/DDBJ databases">
        <title>Comparative genomics illustrates the genes involved in a hyperalkaliphilic mechanisms of Serpentinomonas isolated from highly-alkaline calcium-rich serpentinized springs.</title>
        <authorList>
            <person name="Suzuki S."/>
            <person name="Ishii S."/>
            <person name="Walworth N."/>
            <person name="Bird L."/>
            <person name="Kuenen J.G."/>
            <person name="Nealson K.H."/>
        </authorList>
    </citation>
    <scope>NUCLEOTIDE SEQUENCE [LARGE SCALE GENOMIC DNA]</scope>
    <source>
        <strain evidence="7 8">P1</strain>
    </source>
</reference>
<name>A0A2S9K803_9BURK</name>
<dbReference type="Pfam" id="PF03788">
    <property type="entry name" value="LrgA"/>
    <property type="match status" value="1"/>
</dbReference>
<keyword evidence="2" id="KW-1003">Cell membrane</keyword>
<evidence type="ECO:0000256" key="5">
    <source>
        <dbReference type="ARBA" id="ARBA00023136"/>
    </source>
</evidence>
<evidence type="ECO:0000256" key="1">
    <source>
        <dbReference type="ARBA" id="ARBA00004651"/>
    </source>
</evidence>
<proteinExistence type="predicted"/>
<dbReference type="AlphaFoldDB" id="A0A2S9K803"/>
<dbReference type="InterPro" id="IPR005538">
    <property type="entry name" value="LrgA/CidA"/>
</dbReference>
<feature type="transmembrane region" description="Helical" evidence="6">
    <location>
        <begin position="25"/>
        <end position="45"/>
    </location>
</feature>
<comment type="subcellular location">
    <subcellularLocation>
        <location evidence="1">Cell membrane</location>
        <topology evidence="1">Multi-pass membrane protein</topology>
    </subcellularLocation>
</comment>
<keyword evidence="3 6" id="KW-0812">Transmembrane</keyword>
<dbReference type="OrthoDB" id="385012at2"/>
<evidence type="ECO:0000313" key="7">
    <source>
        <dbReference type="EMBL" id="PRD66532.1"/>
    </source>
</evidence>
<sequence>MIQGLSWLLLFQLAGELLVLLLDWPVPGPVAGMALLFLALLWRGGPGRRLAQASSQLLLHLSLLFVPAGAGVVLYGALLARDWWPLSVALVASTLLAMAVAALLLRALLRRSRRDPEQR</sequence>
<keyword evidence="8" id="KW-1185">Reference proteome</keyword>
<comment type="caution">
    <text evidence="7">The sequence shown here is derived from an EMBL/GenBank/DDBJ whole genome shotgun (WGS) entry which is preliminary data.</text>
</comment>
<feature type="transmembrane region" description="Helical" evidence="6">
    <location>
        <begin position="57"/>
        <end position="78"/>
    </location>
</feature>
<gene>
    <name evidence="7" type="ORF">C6P64_04440</name>
</gene>
<protein>
    <submittedName>
        <fullName evidence="7">Murein hydrolase regulator LrgA</fullName>
    </submittedName>
</protein>
<organism evidence="7 8">
    <name type="scientific">Malikia granosa</name>
    <dbReference type="NCBI Taxonomy" id="263067"/>
    <lineage>
        <taxon>Bacteria</taxon>
        <taxon>Pseudomonadati</taxon>
        <taxon>Pseudomonadota</taxon>
        <taxon>Betaproteobacteria</taxon>
        <taxon>Burkholderiales</taxon>
        <taxon>Comamonadaceae</taxon>
        <taxon>Malikia</taxon>
    </lineage>
</organism>
<evidence type="ECO:0000256" key="3">
    <source>
        <dbReference type="ARBA" id="ARBA00022692"/>
    </source>
</evidence>
<keyword evidence="4 6" id="KW-1133">Transmembrane helix</keyword>
<evidence type="ECO:0000256" key="2">
    <source>
        <dbReference type="ARBA" id="ARBA00022475"/>
    </source>
</evidence>
<dbReference type="PANTHER" id="PTHR33931:SF2">
    <property type="entry name" value="HOLIN-LIKE PROTEIN CIDA"/>
    <property type="match status" value="1"/>
</dbReference>
<dbReference type="GO" id="GO:0005886">
    <property type="term" value="C:plasma membrane"/>
    <property type="evidence" value="ECO:0007669"/>
    <property type="project" value="UniProtKB-SubCell"/>
</dbReference>
<dbReference type="Proteomes" id="UP000238589">
    <property type="component" value="Unassembled WGS sequence"/>
</dbReference>
<dbReference type="GO" id="GO:0016787">
    <property type="term" value="F:hydrolase activity"/>
    <property type="evidence" value="ECO:0007669"/>
    <property type="project" value="UniProtKB-KW"/>
</dbReference>
<accession>A0A2S9K803</accession>
<evidence type="ECO:0000256" key="6">
    <source>
        <dbReference type="SAM" id="Phobius"/>
    </source>
</evidence>
<dbReference type="EMBL" id="PVLQ01000012">
    <property type="protein sequence ID" value="PRD66532.1"/>
    <property type="molecule type" value="Genomic_DNA"/>
</dbReference>
<dbReference type="RefSeq" id="WP_105747372.1">
    <property type="nucleotide sequence ID" value="NZ_PVLQ01000012.1"/>
</dbReference>